<evidence type="ECO:0000313" key="1">
    <source>
        <dbReference type="EMBL" id="KAJ0040797.1"/>
    </source>
</evidence>
<protein>
    <submittedName>
        <fullName evidence="1">Uncharacterized protein</fullName>
    </submittedName>
</protein>
<sequence length="120" mass="14008">MLMHVEVRLRIEYISCAAIWSNCKSDHSVTAKLIKLWSISKAKLGKNQSLAPFNLLHRRMEIIQYSLFLLLCSFPIFPFLRKKNAMVRCLQLMWVFSSHACSHFLIRSFSLSLLAFIQCQ</sequence>
<dbReference type="Proteomes" id="UP001163603">
    <property type="component" value="Chromosome 5"/>
</dbReference>
<gene>
    <name evidence="1" type="ORF">Pint_27999</name>
</gene>
<name>A0ACC0YQV9_9ROSI</name>
<comment type="caution">
    <text evidence="1">The sequence shown here is derived from an EMBL/GenBank/DDBJ whole genome shotgun (WGS) entry which is preliminary data.</text>
</comment>
<evidence type="ECO:0000313" key="2">
    <source>
        <dbReference type="Proteomes" id="UP001163603"/>
    </source>
</evidence>
<keyword evidence="2" id="KW-1185">Reference proteome</keyword>
<dbReference type="EMBL" id="CM047740">
    <property type="protein sequence ID" value="KAJ0040797.1"/>
    <property type="molecule type" value="Genomic_DNA"/>
</dbReference>
<organism evidence="1 2">
    <name type="scientific">Pistacia integerrima</name>
    <dbReference type="NCBI Taxonomy" id="434235"/>
    <lineage>
        <taxon>Eukaryota</taxon>
        <taxon>Viridiplantae</taxon>
        <taxon>Streptophyta</taxon>
        <taxon>Embryophyta</taxon>
        <taxon>Tracheophyta</taxon>
        <taxon>Spermatophyta</taxon>
        <taxon>Magnoliopsida</taxon>
        <taxon>eudicotyledons</taxon>
        <taxon>Gunneridae</taxon>
        <taxon>Pentapetalae</taxon>
        <taxon>rosids</taxon>
        <taxon>malvids</taxon>
        <taxon>Sapindales</taxon>
        <taxon>Anacardiaceae</taxon>
        <taxon>Pistacia</taxon>
    </lineage>
</organism>
<proteinExistence type="predicted"/>
<accession>A0ACC0YQV9</accession>
<reference evidence="2" key="1">
    <citation type="journal article" date="2023" name="G3 (Bethesda)">
        <title>Genome assembly and association tests identify interacting loci associated with vigor, precocity, and sex in interspecific pistachio rootstocks.</title>
        <authorList>
            <person name="Palmer W."/>
            <person name="Jacygrad E."/>
            <person name="Sagayaradj S."/>
            <person name="Cavanaugh K."/>
            <person name="Han R."/>
            <person name="Bertier L."/>
            <person name="Beede B."/>
            <person name="Kafkas S."/>
            <person name="Golino D."/>
            <person name="Preece J."/>
            <person name="Michelmore R."/>
        </authorList>
    </citation>
    <scope>NUCLEOTIDE SEQUENCE [LARGE SCALE GENOMIC DNA]</scope>
</reference>